<protein>
    <recommendedName>
        <fullName evidence="4">Reverse transcriptase domain-containing protein</fullName>
    </recommendedName>
</protein>
<gene>
    <name evidence="2" type="ORF">GRJ2_001318800</name>
</gene>
<proteinExistence type="predicted"/>
<dbReference type="Proteomes" id="UP001623348">
    <property type="component" value="Unassembled WGS sequence"/>
</dbReference>
<evidence type="ECO:0008006" key="4">
    <source>
        <dbReference type="Google" id="ProtNLM"/>
    </source>
</evidence>
<evidence type="ECO:0000256" key="1">
    <source>
        <dbReference type="SAM" id="MobiDB-lite"/>
    </source>
</evidence>
<feature type="compositionally biased region" description="Basic and acidic residues" evidence="1">
    <location>
        <begin position="74"/>
        <end position="97"/>
    </location>
</feature>
<sequence length="97" mass="10992">MKYGLDEQTVRWTENWLNIQAQRLAFSGKKSSWRSIGGGVPQELILGPVLFDIFLNDLDDGAECTLRNSADDTELGREVDMPESHAAIQRDLDRLEK</sequence>
<organism evidence="2 3">
    <name type="scientific">Grus japonensis</name>
    <name type="common">Japanese crane</name>
    <name type="synonym">Red-crowned crane</name>
    <dbReference type="NCBI Taxonomy" id="30415"/>
    <lineage>
        <taxon>Eukaryota</taxon>
        <taxon>Metazoa</taxon>
        <taxon>Chordata</taxon>
        <taxon>Craniata</taxon>
        <taxon>Vertebrata</taxon>
        <taxon>Euteleostomi</taxon>
        <taxon>Archelosauria</taxon>
        <taxon>Archosauria</taxon>
        <taxon>Dinosauria</taxon>
        <taxon>Saurischia</taxon>
        <taxon>Theropoda</taxon>
        <taxon>Coelurosauria</taxon>
        <taxon>Aves</taxon>
        <taxon>Neognathae</taxon>
        <taxon>Neoaves</taxon>
        <taxon>Gruiformes</taxon>
        <taxon>Gruidae</taxon>
        <taxon>Grus</taxon>
    </lineage>
</organism>
<evidence type="ECO:0000313" key="3">
    <source>
        <dbReference type="Proteomes" id="UP001623348"/>
    </source>
</evidence>
<name>A0ABC9WTR9_GRUJA</name>
<keyword evidence="3" id="KW-1185">Reference proteome</keyword>
<comment type="caution">
    <text evidence="2">The sequence shown here is derived from an EMBL/GenBank/DDBJ whole genome shotgun (WGS) entry which is preliminary data.</text>
</comment>
<evidence type="ECO:0000313" key="2">
    <source>
        <dbReference type="EMBL" id="GAB0188535.1"/>
    </source>
</evidence>
<feature type="region of interest" description="Disordered" evidence="1">
    <location>
        <begin position="69"/>
        <end position="97"/>
    </location>
</feature>
<dbReference type="EMBL" id="BAAFJT010000004">
    <property type="protein sequence ID" value="GAB0188535.1"/>
    <property type="molecule type" value="Genomic_DNA"/>
</dbReference>
<dbReference type="PANTHER" id="PTHR33332">
    <property type="entry name" value="REVERSE TRANSCRIPTASE DOMAIN-CONTAINING PROTEIN"/>
    <property type="match status" value="1"/>
</dbReference>
<accession>A0ABC9WTR9</accession>
<reference evidence="2 3" key="1">
    <citation type="submission" date="2024-06" db="EMBL/GenBank/DDBJ databases">
        <title>The draft genome of Grus japonensis, version 3.</title>
        <authorList>
            <person name="Nabeshima K."/>
            <person name="Suzuki S."/>
            <person name="Onuma M."/>
        </authorList>
    </citation>
    <scope>NUCLEOTIDE SEQUENCE [LARGE SCALE GENOMIC DNA]</scope>
    <source>
        <strain evidence="2 3">451A</strain>
    </source>
</reference>
<dbReference type="AlphaFoldDB" id="A0ABC9WTR9"/>